<evidence type="ECO:0000313" key="8">
    <source>
        <dbReference type="EMBL" id="PWA91544.1"/>
    </source>
</evidence>
<evidence type="ECO:0000256" key="3">
    <source>
        <dbReference type="ARBA" id="ARBA00022679"/>
    </source>
</evidence>
<dbReference type="PANTHER" id="PTHR43009:SF8">
    <property type="entry name" value="HOMOGENTISATE PHYTYLTRANSFERASE"/>
    <property type="match status" value="1"/>
</dbReference>
<feature type="transmembrane region" description="Helical" evidence="7">
    <location>
        <begin position="100"/>
        <end position="120"/>
    </location>
</feature>
<dbReference type="STRING" id="35608.A0A2U1Q0H9"/>
<feature type="transmembrane region" description="Helical" evidence="7">
    <location>
        <begin position="158"/>
        <end position="178"/>
    </location>
</feature>
<dbReference type="Proteomes" id="UP000245207">
    <property type="component" value="Unassembled WGS sequence"/>
</dbReference>
<dbReference type="GO" id="GO:0031969">
    <property type="term" value="C:chloroplast membrane"/>
    <property type="evidence" value="ECO:0007669"/>
    <property type="project" value="UniProtKB-SubCell"/>
</dbReference>
<dbReference type="OrthoDB" id="1502398at2759"/>
<dbReference type="AlphaFoldDB" id="A0A2U1Q0H9"/>
<comment type="similarity">
    <text evidence="2">Belongs to the UbiA prenyltransferase family.</text>
</comment>
<dbReference type="PANTHER" id="PTHR43009">
    <property type="entry name" value="HOMOGENTISATE SOLANESYLTRANSFERASE, CHLOROPLASTIC"/>
    <property type="match status" value="1"/>
</dbReference>
<evidence type="ECO:0000256" key="5">
    <source>
        <dbReference type="ARBA" id="ARBA00022989"/>
    </source>
</evidence>
<evidence type="ECO:0000256" key="1">
    <source>
        <dbReference type="ARBA" id="ARBA00004508"/>
    </source>
</evidence>
<dbReference type="EMBL" id="PKPP01000535">
    <property type="protein sequence ID" value="PWA91544.1"/>
    <property type="molecule type" value="Genomic_DNA"/>
</dbReference>
<dbReference type="Pfam" id="PF01040">
    <property type="entry name" value="UbiA"/>
    <property type="match status" value="1"/>
</dbReference>
<evidence type="ECO:0000256" key="6">
    <source>
        <dbReference type="ARBA" id="ARBA00023136"/>
    </source>
</evidence>
<keyword evidence="3 8" id="KW-0808">Transferase</keyword>
<comment type="subcellular location">
    <subcellularLocation>
        <location evidence="1">Plastid</location>
        <location evidence="1">Chloroplast membrane</location>
        <topology evidence="1">Multi-pass membrane protein</topology>
    </subcellularLocation>
</comment>
<evidence type="ECO:0000313" key="9">
    <source>
        <dbReference type="Proteomes" id="UP000245207"/>
    </source>
</evidence>
<evidence type="ECO:0000256" key="2">
    <source>
        <dbReference type="ARBA" id="ARBA00005985"/>
    </source>
</evidence>
<keyword evidence="4 7" id="KW-0812">Transmembrane</keyword>
<protein>
    <submittedName>
        <fullName evidence="8">UbiA prenyltransferase family</fullName>
    </submittedName>
</protein>
<reference evidence="8 9" key="1">
    <citation type="journal article" date="2018" name="Mol. Plant">
        <title>The genome of Artemisia annua provides insight into the evolution of Asteraceae family and artemisinin biosynthesis.</title>
        <authorList>
            <person name="Shen Q."/>
            <person name="Zhang L."/>
            <person name="Liao Z."/>
            <person name="Wang S."/>
            <person name="Yan T."/>
            <person name="Shi P."/>
            <person name="Liu M."/>
            <person name="Fu X."/>
            <person name="Pan Q."/>
            <person name="Wang Y."/>
            <person name="Lv Z."/>
            <person name="Lu X."/>
            <person name="Zhang F."/>
            <person name="Jiang W."/>
            <person name="Ma Y."/>
            <person name="Chen M."/>
            <person name="Hao X."/>
            <person name="Li L."/>
            <person name="Tang Y."/>
            <person name="Lv G."/>
            <person name="Zhou Y."/>
            <person name="Sun X."/>
            <person name="Brodelius P.E."/>
            <person name="Rose J.K.C."/>
            <person name="Tang K."/>
        </authorList>
    </citation>
    <scope>NUCLEOTIDE SEQUENCE [LARGE SCALE GENOMIC DNA]</scope>
    <source>
        <strain evidence="9">cv. Huhao1</strain>
        <tissue evidence="8">Leaf</tissue>
    </source>
</reference>
<keyword evidence="9" id="KW-1185">Reference proteome</keyword>
<evidence type="ECO:0000256" key="4">
    <source>
        <dbReference type="ARBA" id="ARBA00022692"/>
    </source>
</evidence>
<keyword evidence="6 7" id="KW-0472">Membrane</keyword>
<feature type="transmembrane region" description="Helical" evidence="7">
    <location>
        <begin position="190"/>
        <end position="212"/>
    </location>
</feature>
<feature type="transmembrane region" description="Helical" evidence="7">
    <location>
        <begin position="132"/>
        <end position="151"/>
    </location>
</feature>
<gene>
    <name evidence="8" type="ORF">CTI12_AA087710</name>
</gene>
<keyword evidence="5 7" id="KW-1133">Transmembrane helix</keyword>
<comment type="caution">
    <text evidence="8">The sequence shown here is derived from an EMBL/GenBank/DDBJ whole genome shotgun (WGS) entry which is preliminary data.</text>
</comment>
<sequence length="297" mass="33700">MKSMQIESALKPSSLLSRLGPTAVVSRHEEGGVSCINVRKPVRLEHSSAKFSMLNTPQKANIYVAKVRRPESKFLTNAFSESLENVPESRFFRPQITRESILTMLAVIYNGVFANLYVAGFNQLSDIEIDKLGLFLWYAVGTVYSVNLPFLRWKRFPVLAALCIWSFQGAIVPILFHLHAQTSIPGRTILLSKHAIFVSAFMSVHAIVNALLKDIPDVEGDKINGVDSFALQFGQKRVIGHGIFGFTLWKKANLVDLDSKEATESFYLFIWKNTYWCPFYDFKHEELKKLKAFLNFV</sequence>
<name>A0A2U1Q0H9_ARTAN</name>
<accession>A0A2U1Q0H9</accession>
<organism evidence="8 9">
    <name type="scientific">Artemisia annua</name>
    <name type="common">Sweet wormwood</name>
    <dbReference type="NCBI Taxonomy" id="35608"/>
    <lineage>
        <taxon>Eukaryota</taxon>
        <taxon>Viridiplantae</taxon>
        <taxon>Streptophyta</taxon>
        <taxon>Embryophyta</taxon>
        <taxon>Tracheophyta</taxon>
        <taxon>Spermatophyta</taxon>
        <taxon>Magnoliopsida</taxon>
        <taxon>eudicotyledons</taxon>
        <taxon>Gunneridae</taxon>
        <taxon>Pentapetalae</taxon>
        <taxon>asterids</taxon>
        <taxon>campanulids</taxon>
        <taxon>Asterales</taxon>
        <taxon>Asteraceae</taxon>
        <taxon>Asteroideae</taxon>
        <taxon>Anthemideae</taxon>
        <taxon>Artemisiinae</taxon>
        <taxon>Artemisia</taxon>
    </lineage>
</organism>
<dbReference type="GO" id="GO:0016765">
    <property type="term" value="F:transferase activity, transferring alkyl or aryl (other than methyl) groups"/>
    <property type="evidence" value="ECO:0007669"/>
    <property type="project" value="InterPro"/>
</dbReference>
<dbReference type="InterPro" id="IPR000537">
    <property type="entry name" value="UbiA_prenyltransferase"/>
</dbReference>
<proteinExistence type="inferred from homology"/>
<evidence type="ECO:0000256" key="7">
    <source>
        <dbReference type="SAM" id="Phobius"/>
    </source>
</evidence>